<dbReference type="PANTHER" id="PTHR22800">
    <property type="entry name" value="C-TYPE LECTIN PROTEINS"/>
    <property type="match status" value="1"/>
</dbReference>
<keyword evidence="4" id="KW-0735">Signal-anchor</keyword>
<dbReference type="Proteomes" id="UP000291000">
    <property type="component" value="Chromosome 5"/>
</dbReference>
<keyword evidence="2 9" id="KW-0812">Transmembrane</keyword>
<organism evidence="11 12">
    <name type="scientific">Capra hircus</name>
    <name type="common">Goat</name>
    <dbReference type="NCBI Taxonomy" id="9925"/>
    <lineage>
        <taxon>Eukaryota</taxon>
        <taxon>Metazoa</taxon>
        <taxon>Chordata</taxon>
        <taxon>Craniata</taxon>
        <taxon>Vertebrata</taxon>
        <taxon>Euteleostomi</taxon>
        <taxon>Mammalia</taxon>
        <taxon>Eutheria</taxon>
        <taxon>Laurasiatheria</taxon>
        <taxon>Artiodactyla</taxon>
        <taxon>Ruminantia</taxon>
        <taxon>Pecora</taxon>
        <taxon>Bovidae</taxon>
        <taxon>Caprinae</taxon>
        <taxon>Capra</taxon>
    </lineage>
</organism>
<evidence type="ECO:0000256" key="3">
    <source>
        <dbReference type="ARBA" id="ARBA00022734"/>
    </source>
</evidence>
<dbReference type="GO" id="GO:0045954">
    <property type="term" value="P:positive regulation of natural killer cell mediated cytotoxicity"/>
    <property type="evidence" value="ECO:0007669"/>
    <property type="project" value="TreeGrafter"/>
</dbReference>
<protein>
    <recommendedName>
        <fullName evidence="10">C-type lectin domain-containing protein</fullName>
    </recommendedName>
</protein>
<dbReference type="Gene3D" id="3.10.100.10">
    <property type="entry name" value="Mannose-Binding Protein A, subunit A"/>
    <property type="match status" value="1"/>
</dbReference>
<dbReference type="PROSITE" id="PS50041">
    <property type="entry name" value="C_TYPE_LECTIN_2"/>
    <property type="match status" value="1"/>
</dbReference>
<evidence type="ECO:0000256" key="2">
    <source>
        <dbReference type="ARBA" id="ARBA00022692"/>
    </source>
</evidence>
<evidence type="ECO:0000256" key="1">
    <source>
        <dbReference type="ARBA" id="ARBA00004606"/>
    </source>
</evidence>
<dbReference type="Bgee" id="ENSCHIG00000011347">
    <property type="expression patterns" value="Expressed in spleen and 9 other cell types or tissues"/>
</dbReference>
<evidence type="ECO:0000256" key="4">
    <source>
        <dbReference type="ARBA" id="ARBA00022968"/>
    </source>
</evidence>
<dbReference type="GO" id="GO:0030246">
    <property type="term" value="F:carbohydrate binding"/>
    <property type="evidence" value="ECO:0007669"/>
    <property type="project" value="UniProtKB-KW"/>
</dbReference>
<dbReference type="Ensembl" id="ENSCHIT00000015793.1">
    <property type="protein sequence ID" value="ENSCHIP00000008041.1"/>
    <property type="gene ID" value="ENSCHIG00000011347.1"/>
</dbReference>
<name>A0A452E7W3_CAPHI</name>
<dbReference type="InterPro" id="IPR016187">
    <property type="entry name" value="CTDL_fold"/>
</dbReference>
<dbReference type="GeneTree" id="ENSGT00940000164228"/>
<feature type="domain" description="C-type lectin" evidence="10">
    <location>
        <begin position="141"/>
        <end position="246"/>
    </location>
</feature>
<dbReference type="PANTHER" id="PTHR22800:SF250">
    <property type="entry name" value="KILLER CELL LECTIN-LIKE RECEPTOR SUBFAMILY I MEMBER 1"/>
    <property type="match status" value="1"/>
</dbReference>
<dbReference type="EMBL" id="LWLT01000005">
    <property type="status" value="NOT_ANNOTATED_CDS"/>
    <property type="molecule type" value="Genomic_DNA"/>
</dbReference>
<dbReference type="GO" id="GO:0002223">
    <property type="term" value="P:stimulatory C-type lectin receptor signaling pathway"/>
    <property type="evidence" value="ECO:0007669"/>
    <property type="project" value="TreeGrafter"/>
</dbReference>
<keyword evidence="3" id="KW-0430">Lectin</keyword>
<feature type="transmembrane region" description="Helical" evidence="9">
    <location>
        <begin position="82"/>
        <end position="106"/>
    </location>
</feature>
<dbReference type="OMA" id="RSTKWQV"/>
<dbReference type="InterPro" id="IPR050919">
    <property type="entry name" value="NKG2/CD94_NK_receptors"/>
</dbReference>
<reference evidence="11 12" key="1">
    <citation type="submission" date="2016-04" db="EMBL/GenBank/DDBJ databases">
        <title>Polished mammalian reference genomes with single-molecule sequencing and chromosome conformation capture applied to the Capra hircus genome.</title>
        <authorList>
            <person name="Bickhart D.M."/>
            <person name="Koren S."/>
            <person name="Rosen B."/>
            <person name="Hastie A."/>
            <person name="Liachko I."/>
            <person name="Sullivan S.T."/>
            <person name="Burton J."/>
            <person name="Sayre B.L."/>
            <person name="Huson H.J."/>
            <person name="Lee J."/>
            <person name="Lam E."/>
            <person name="Kelley C.M."/>
            <person name="Hutchison J.L."/>
            <person name="Zhou Y."/>
            <person name="Sun J."/>
            <person name="Crisa A."/>
            <person name="Schwartz J.C."/>
            <person name="Hammond J.A."/>
            <person name="Schroeder S.G."/>
            <person name="Liu G.E."/>
            <person name="Dunham M."/>
            <person name="Shendure J."/>
            <person name="Sonstegard T.S."/>
            <person name="Phillippy A.M."/>
            <person name="Van Tassell C.P."/>
            <person name="Smith T.P."/>
        </authorList>
    </citation>
    <scope>NUCLEOTIDE SEQUENCE [LARGE SCALE GENOMIC DNA]</scope>
</reference>
<evidence type="ECO:0000259" key="10">
    <source>
        <dbReference type="PROSITE" id="PS50041"/>
    </source>
</evidence>
<keyword evidence="5 9" id="KW-1133">Transmembrane helix</keyword>
<keyword evidence="6 9" id="KW-0472">Membrane</keyword>
<dbReference type="InterPro" id="IPR016186">
    <property type="entry name" value="C-type_lectin-like/link_sf"/>
</dbReference>
<dbReference type="InterPro" id="IPR001304">
    <property type="entry name" value="C-type_lectin-like"/>
</dbReference>
<dbReference type="GO" id="GO:0016020">
    <property type="term" value="C:membrane"/>
    <property type="evidence" value="ECO:0007669"/>
    <property type="project" value="UniProtKB-SubCell"/>
</dbReference>
<evidence type="ECO:0000313" key="11">
    <source>
        <dbReference type="Ensembl" id="ENSCHIP00000008041.1"/>
    </source>
</evidence>
<evidence type="ECO:0000256" key="8">
    <source>
        <dbReference type="SAM" id="MobiDB-lite"/>
    </source>
</evidence>
<dbReference type="CDD" id="cd03593">
    <property type="entry name" value="CLECT_NK_receptors_like"/>
    <property type="match status" value="1"/>
</dbReference>
<dbReference type="SUPFAM" id="SSF56436">
    <property type="entry name" value="C-type lectin-like"/>
    <property type="match status" value="1"/>
</dbReference>
<reference evidence="11" key="2">
    <citation type="submission" date="2025-08" db="UniProtKB">
        <authorList>
            <consortium name="Ensembl"/>
        </authorList>
    </citation>
    <scope>IDENTIFICATION</scope>
</reference>
<proteinExistence type="predicted"/>
<dbReference type="AlphaFoldDB" id="A0A452E7W3"/>
<evidence type="ECO:0000256" key="7">
    <source>
        <dbReference type="ARBA" id="ARBA00023180"/>
    </source>
</evidence>
<evidence type="ECO:0000256" key="9">
    <source>
        <dbReference type="SAM" id="Phobius"/>
    </source>
</evidence>
<dbReference type="InterPro" id="IPR033992">
    <property type="entry name" value="NKR-like_CTLD"/>
</dbReference>
<dbReference type="SMART" id="SM00034">
    <property type="entry name" value="CLECT"/>
    <property type="match status" value="1"/>
</dbReference>
<sequence>MFKNMQNKGIVNKQEVTHTELKFPRSQQKQRRSKTNERNVISSEQQARHKEPKSHRFFLFQSRKWFRKERKVSHHRSTKWQVLAWSLGILCVLLMITLRVLLANLFSSREDQNQKISAIPTLSSKNSECSCDHCSTHWIGFGSSYYHLSSKTKTWMESHAACEELDTHLLKIDIKGELEILSMLEVKGWIGLKINETSESWLWEDGTTVTENLFEFLKMEKDGCAYIDGKYVYAANCSSGKSYVCEFSV</sequence>
<accession>A0A452E7W3</accession>
<comment type="subcellular location">
    <subcellularLocation>
        <location evidence="1">Membrane</location>
        <topology evidence="1">Single-pass type II membrane protein</topology>
    </subcellularLocation>
</comment>
<keyword evidence="12" id="KW-1185">Reference proteome</keyword>
<evidence type="ECO:0000256" key="6">
    <source>
        <dbReference type="ARBA" id="ARBA00023136"/>
    </source>
</evidence>
<dbReference type="Pfam" id="PF00059">
    <property type="entry name" value="Lectin_C"/>
    <property type="match status" value="1"/>
</dbReference>
<evidence type="ECO:0000313" key="12">
    <source>
        <dbReference type="Proteomes" id="UP000291000"/>
    </source>
</evidence>
<gene>
    <name evidence="11" type="primary">LOC102183401</name>
</gene>
<keyword evidence="7" id="KW-0325">Glycoprotein</keyword>
<reference evidence="11" key="3">
    <citation type="submission" date="2025-09" db="UniProtKB">
        <authorList>
            <consortium name="Ensembl"/>
        </authorList>
    </citation>
    <scope>IDENTIFICATION</scope>
</reference>
<feature type="region of interest" description="Disordered" evidence="8">
    <location>
        <begin position="1"/>
        <end position="53"/>
    </location>
</feature>
<evidence type="ECO:0000256" key="5">
    <source>
        <dbReference type="ARBA" id="ARBA00022989"/>
    </source>
</evidence>